<dbReference type="Pfam" id="PF03184">
    <property type="entry name" value="DDE_1"/>
    <property type="match status" value="1"/>
</dbReference>
<gene>
    <name evidence="2" type="ORF">K458DRAFT_258200</name>
</gene>
<dbReference type="Proteomes" id="UP000799291">
    <property type="component" value="Unassembled WGS sequence"/>
</dbReference>
<protein>
    <submittedName>
        <fullName evidence="2">CENP-B protein</fullName>
    </submittedName>
</protein>
<dbReference type="GO" id="GO:0003676">
    <property type="term" value="F:nucleic acid binding"/>
    <property type="evidence" value="ECO:0007669"/>
    <property type="project" value="InterPro"/>
</dbReference>
<organism evidence="2 3">
    <name type="scientific">Lentithecium fluviatile CBS 122367</name>
    <dbReference type="NCBI Taxonomy" id="1168545"/>
    <lineage>
        <taxon>Eukaryota</taxon>
        <taxon>Fungi</taxon>
        <taxon>Dikarya</taxon>
        <taxon>Ascomycota</taxon>
        <taxon>Pezizomycotina</taxon>
        <taxon>Dothideomycetes</taxon>
        <taxon>Pleosporomycetidae</taxon>
        <taxon>Pleosporales</taxon>
        <taxon>Massarineae</taxon>
        <taxon>Lentitheciaceae</taxon>
        <taxon>Lentithecium</taxon>
    </lineage>
</organism>
<proteinExistence type="predicted"/>
<feature type="non-terminal residue" evidence="2">
    <location>
        <position position="1"/>
    </location>
</feature>
<dbReference type="EMBL" id="MU005575">
    <property type="protein sequence ID" value="KAF2687502.1"/>
    <property type="molecule type" value="Genomic_DNA"/>
</dbReference>
<sequence length="126" mass="14384">RAEAASPEQIRAFIELFESVRIRMNIRVEDIWNMDETGIALGVCANSRVLGSSRQTKAYIKSPENREWASTIESISATGRKLRCAVIFKGQSLQTTWFPSKYVPDWLYTTSENGWTPKAIGLEWLR</sequence>
<keyword evidence="3" id="KW-1185">Reference proteome</keyword>
<dbReference type="AlphaFoldDB" id="A0A6G1JAE4"/>
<feature type="non-terminal residue" evidence="2">
    <location>
        <position position="126"/>
    </location>
</feature>
<dbReference type="InterPro" id="IPR004875">
    <property type="entry name" value="DDE_SF_endonuclease_dom"/>
</dbReference>
<evidence type="ECO:0000313" key="3">
    <source>
        <dbReference type="Proteomes" id="UP000799291"/>
    </source>
</evidence>
<evidence type="ECO:0000313" key="2">
    <source>
        <dbReference type="EMBL" id="KAF2687502.1"/>
    </source>
</evidence>
<accession>A0A6G1JAE4</accession>
<evidence type="ECO:0000259" key="1">
    <source>
        <dbReference type="Pfam" id="PF03184"/>
    </source>
</evidence>
<feature type="domain" description="DDE-1" evidence="1">
    <location>
        <begin position="66"/>
        <end position="125"/>
    </location>
</feature>
<name>A0A6G1JAE4_9PLEO</name>
<reference evidence="2" key="1">
    <citation type="journal article" date="2020" name="Stud. Mycol.">
        <title>101 Dothideomycetes genomes: a test case for predicting lifestyles and emergence of pathogens.</title>
        <authorList>
            <person name="Haridas S."/>
            <person name="Albert R."/>
            <person name="Binder M."/>
            <person name="Bloem J."/>
            <person name="Labutti K."/>
            <person name="Salamov A."/>
            <person name="Andreopoulos B."/>
            <person name="Baker S."/>
            <person name="Barry K."/>
            <person name="Bills G."/>
            <person name="Bluhm B."/>
            <person name="Cannon C."/>
            <person name="Castanera R."/>
            <person name="Culley D."/>
            <person name="Daum C."/>
            <person name="Ezra D."/>
            <person name="Gonzalez J."/>
            <person name="Henrissat B."/>
            <person name="Kuo A."/>
            <person name="Liang C."/>
            <person name="Lipzen A."/>
            <person name="Lutzoni F."/>
            <person name="Magnuson J."/>
            <person name="Mondo S."/>
            <person name="Nolan M."/>
            <person name="Ohm R."/>
            <person name="Pangilinan J."/>
            <person name="Park H.-J."/>
            <person name="Ramirez L."/>
            <person name="Alfaro M."/>
            <person name="Sun H."/>
            <person name="Tritt A."/>
            <person name="Yoshinaga Y."/>
            <person name="Zwiers L.-H."/>
            <person name="Turgeon B."/>
            <person name="Goodwin S."/>
            <person name="Spatafora J."/>
            <person name="Crous P."/>
            <person name="Grigoriev I."/>
        </authorList>
    </citation>
    <scope>NUCLEOTIDE SEQUENCE</scope>
    <source>
        <strain evidence="2">CBS 122367</strain>
    </source>
</reference>
<dbReference type="OrthoDB" id="3935526at2759"/>